<gene>
    <name evidence="2" type="ORF">GCM10007392_48520</name>
</gene>
<name>A0A918NKN8_9GAMM</name>
<dbReference type="InterPro" id="IPR010648">
    <property type="entry name" value="UPF0270"/>
</dbReference>
<dbReference type="EMBL" id="BMXR01000022">
    <property type="protein sequence ID" value="GGX75716.1"/>
    <property type="molecule type" value="Genomic_DNA"/>
</dbReference>
<reference evidence="2" key="1">
    <citation type="journal article" date="2014" name="Int. J. Syst. Evol. Microbiol.">
        <title>Complete genome sequence of Corynebacterium casei LMG S-19264T (=DSM 44701T), isolated from a smear-ripened cheese.</title>
        <authorList>
            <consortium name="US DOE Joint Genome Institute (JGI-PGF)"/>
            <person name="Walter F."/>
            <person name="Albersmeier A."/>
            <person name="Kalinowski J."/>
            <person name="Ruckert C."/>
        </authorList>
    </citation>
    <scope>NUCLEOTIDE SEQUENCE</scope>
    <source>
        <strain evidence="2">KCTC 22169</strain>
    </source>
</reference>
<organism evidence="2 3">
    <name type="scientific">Saccharospirillum salsuginis</name>
    <dbReference type="NCBI Taxonomy" id="418750"/>
    <lineage>
        <taxon>Bacteria</taxon>
        <taxon>Pseudomonadati</taxon>
        <taxon>Pseudomonadota</taxon>
        <taxon>Gammaproteobacteria</taxon>
        <taxon>Oceanospirillales</taxon>
        <taxon>Saccharospirillaceae</taxon>
        <taxon>Saccharospirillum</taxon>
    </lineage>
</organism>
<dbReference type="RefSeq" id="WP_189613731.1">
    <property type="nucleotide sequence ID" value="NZ_BMXR01000022.1"/>
</dbReference>
<dbReference type="AlphaFoldDB" id="A0A918NKN8"/>
<dbReference type="SUPFAM" id="SSF118001">
    <property type="entry name" value="YehU-like"/>
    <property type="match status" value="1"/>
</dbReference>
<comment type="caution">
    <text evidence="2">The sequence shown here is derived from an EMBL/GenBank/DDBJ whole genome shotgun (WGS) entry which is preliminary data.</text>
</comment>
<dbReference type="Gene3D" id="1.10.10.610">
    <property type="entry name" value="YehU-like"/>
    <property type="match status" value="1"/>
</dbReference>
<keyword evidence="3" id="KW-1185">Reference proteome</keyword>
<comment type="similarity">
    <text evidence="1">Belongs to the UPF0270 family.</text>
</comment>
<evidence type="ECO:0000313" key="3">
    <source>
        <dbReference type="Proteomes" id="UP000626148"/>
    </source>
</evidence>
<dbReference type="Pfam" id="PF06794">
    <property type="entry name" value="UPF0270"/>
    <property type="match status" value="1"/>
</dbReference>
<evidence type="ECO:0000313" key="2">
    <source>
        <dbReference type="EMBL" id="GGX75716.1"/>
    </source>
</evidence>
<evidence type="ECO:0000256" key="1">
    <source>
        <dbReference type="ARBA" id="ARBA00006450"/>
    </source>
</evidence>
<reference evidence="2" key="2">
    <citation type="submission" date="2020-09" db="EMBL/GenBank/DDBJ databases">
        <authorList>
            <person name="Sun Q."/>
            <person name="Kim S."/>
        </authorList>
    </citation>
    <scope>NUCLEOTIDE SEQUENCE</scope>
    <source>
        <strain evidence="2">KCTC 22169</strain>
    </source>
</reference>
<protein>
    <recommendedName>
        <fullName evidence="4">YheU family protein</fullName>
    </recommendedName>
</protein>
<dbReference type="InterPro" id="IPR036685">
    <property type="entry name" value="YehU-like_sf"/>
</dbReference>
<evidence type="ECO:0008006" key="4">
    <source>
        <dbReference type="Google" id="ProtNLM"/>
    </source>
</evidence>
<proteinExistence type="inferred from homology"/>
<dbReference type="Proteomes" id="UP000626148">
    <property type="component" value="Unassembled WGS sequence"/>
</dbReference>
<sequence>MIIPVDQLNPDTLNQVIREFLMRQGEDWGLAEGHLDDAIQQARDALVQGNLVLYWDENEESLTILSKEEVNQSGLG</sequence>
<accession>A0A918NKN8</accession>